<dbReference type="AlphaFoldDB" id="W2RRC1"/>
<dbReference type="InParanoid" id="W2RRC1"/>
<protein>
    <submittedName>
        <fullName evidence="2">Uncharacterized protein</fullName>
    </submittedName>
</protein>
<evidence type="ECO:0000313" key="3">
    <source>
        <dbReference type="Proteomes" id="UP000030752"/>
    </source>
</evidence>
<dbReference type="HOGENOM" id="CLU_027223_1_0_1"/>
<keyword evidence="1" id="KW-1133">Transmembrane helix</keyword>
<feature type="transmembrane region" description="Helical" evidence="1">
    <location>
        <begin position="75"/>
        <end position="96"/>
    </location>
</feature>
<evidence type="ECO:0000256" key="1">
    <source>
        <dbReference type="SAM" id="Phobius"/>
    </source>
</evidence>
<organism evidence="2 3">
    <name type="scientific">Cyphellophora europaea (strain CBS 101466)</name>
    <name type="common">Phialophora europaea</name>
    <dbReference type="NCBI Taxonomy" id="1220924"/>
    <lineage>
        <taxon>Eukaryota</taxon>
        <taxon>Fungi</taxon>
        <taxon>Dikarya</taxon>
        <taxon>Ascomycota</taxon>
        <taxon>Pezizomycotina</taxon>
        <taxon>Eurotiomycetes</taxon>
        <taxon>Chaetothyriomycetidae</taxon>
        <taxon>Chaetothyriales</taxon>
        <taxon>Cyphellophoraceae</taxon>
        <taxon>Cyphellophora</taxon>
    </lineage>
</organism>
<proteinExistence type="predicted"/>
<dbReference type="STRING" id="1220924.W2RRC1"/>
<name>W2RRC1_CYPE1</name>
<dbReference type="PANTHER" id="PTHR28142">
    <property type="entry name" value="MITOCHONDRIAL INNER MEMBRANE I-AAA PROTEASE SUPERCOMPLEX SUBUNIT MGR3-RELATED"/>
    <property type="match status" value="1"/>
</dbReference>
<dbReference type="CDD" id="cd24145">
    <property type="entry name" value="Mgr3-like"/>
    <property type="match status" value="1"/>
</dbReference>
<evidence type="ECO:0000313" key="2">
    <source>
        <dbReference type="EMBL" id="ETN39061.1"/>
    </source>
</evidence>
<dbReference type="EMBL" id="KB822721">
    <property type="protein sequence ID" value="ETN39061.1"/>
    <property type="molecule type" value="Genomic_DNA"/>
</dbReference>
<dbReference type="RefSeq" id="XP_008717846.1">
    <property type="nucleotide sequence ID" value="XM_008719624.1"/>
</dbReference>
<gene>
    <name evidence="2" type="ORF">HMPREF1541_05283</name>
</gene>
<dbReference type="Proteomes" id="UP000030752">
    <property type="component" value="Unassembled WGS sequence"/>
</dbReference>
<dbReference type="OrthoDB" id="10050400at2759"/>
<keyword evidence="3" id="KW-1185">Reference proteome</keyword>
<dbReference type="GeneID" id="19972622"/>
<reference evidence="2 3" key="1">
    <citation type="submission" date="2013-03" db="EMBL/GenBank/DDBJ databases">
        <title>The Genome Sequence of Phialophora europaea CBS 101466.</title>
        <authorList>
            <consortium name="The Broad Institute Genomics Platform"/>
            <person name="Cuomo C."/>
            <person name="de Hoog S."/>
            <person name="Gorbushina A."/>
            <person name="Walker B."/>
            <person name="Young S.K."/>
            <person name="Zeng Q."/>
            <person name="Gargeya S."/>
            <person name="Fitzgerald M."/>
            <person name="Haas B."/>
            <person name="Abouelleil A."/>
            <person name="Allen A.W."/>
            <person name="Alvarado L."/>
            <person name="Arachchi H.M."/>
            <person name="Berlin A.M."/>
            <person name="Chapman S.B."/>
            <person name="Gainer-Dewar J."/>
            <person name="Goldberg J."/>
            <person name="Griggs A."/>
            <person name="Gujja S."/>
            <person name="Hansen M."/>
            <person name="Howarth C."/>
            <person name="Imamovic A."/>
            <person name="Ireland A."/>
            <person name="Larimer J."/>
            <person name="McCowan C."/>
            <person name="Murphy C."/>
            <person name="Pearson M."/>
            <person name="Poon T.W."/>
            <person name="Priest M."/>
            <person name="Roberts A."/>
            <person name="Saif S."/>
            <person name="Shea T."/>
            <person name="Sisk P."/>
            <person name="Sykes S."/>
            <person name="Wortman J."/>
            <person name="Nusbaum C."/>
            <person name="Birren B."/>
        </authorList>
    </citation>
    <scope>NUCLEOTIDE SEQUENCE [LARGE SCALE GENOMIC DNA]</scope>
    <source>
        <strain evidence="2 3">CBS 101466</strain>
    </source>
</reference>
<dbReference type="PANTHER" id="PTHR28142:SF1">
    <property type="entry name" value="MITOCHONDRIAL INNER MEMBRANE I-AAA PROTEASE SUPERCOMPLEX SUBUNIT MGR3-RELATED"/>
    <property type="match status" value="1"/>
</dbReference>
<dbReference type="VEuPathDB" id="FungiDB:HMPREF1541_05283"/>
<dbReference type="GO" id="GO:0031942">
    <property type="term" value="C:i-AAA complex"/>
    <property type="evidence" value="ECO:0007669"/>
    <property type="project" value="TreeGrafter"/>
</dbReference>
<dbReference type="InterPro" id="IPR040201">
    <property type="entry name" value="Mrg3-like"/>
</dbReference>
<keyword evidence="1" id="KW-0812">Transmembrane</keyword>
<dbReference type="eggNOG" id="ENOG502RZH4">
    <property type="taxonomic scope" value="Eukaryota"/>
</dbReference>
<keyword evidence="1" id="KW-0472">Membrane</keyword>
<accession>W2RRC1</accession>
<sequence length="434" mass="47965">MTPALGNRITMKAIWTLGSGLRTPAAKCSVTPRLAAPSLSRPLGRSRFLSTSRSRVPLGVKIRNYIVQARNDRPIGFPVLVLATTASVLGLGIVVYDEYFIQGPKYSNYPDGVEQQLRVALHYTHVRPDKEMALEYFQRAIRLADESPMDPFGEEFLGLRIRYAEMLEHFGHVKSAVEVLNLLSKDCEEKMRELDQSGKTDEPSKTLRRRLVKGIIQYRVKMSSLYETDYLQDMPAAKQVLSDAIGLLVKETQDPQTKGFTEDNAADMSFEEIAAMLSQMGDLYAVTGEEANAVQVYMLTLQPLRAACNNSRSCKEAQVLSNIASTMDLAAKRPNAKINGRPATKDSLIAARRATLKWADHALAAVDATPDGDRDPICQMAIVSARMTKSDLLLELGDKIKAKDELTGLIPVLKEKGLTQLVPQAEQALQRANA</sequence>
<dbReference type="GO" id="GO:0006515">
    <property type="term" value="P:protein quality control for misfolded or incompletely synthesized proteins"/>
    <property type="evidence" value="ECO:0007669"/>
    <property type="project" value="TreeGrafter"/>
</dbReference>
<dbReference type="GO" id="GO:0051787">
    <property type="term" value="F:misfolded protein binding"/>
    <property type="evidence" value="ECO:0007669"/>
    <property type="project" value="TreeGrafter"/>
</dbReference>